<sequence>NVGKHFVVASRSPGRTPLTTPSKSYVGGVVAFSNFRMLVEDVAFDKRPHFLTLSHAFPGVPERSVTLEFRRHFSSVALSATLKSVA</sequence>
<dbReference type="AlphaFoldDB" id="A0A9J5XNY2"/>
<proteinExistence type="predicted"/>
<protein>
    <submittedName>
        <fullName evidence="1">Uncharacterized protein</fullName>
    </submittedName>
</protein>
<comment type="caution">
    <text evidence="1">The sequence shown here is derived from an EMBL/GenBank/DDBJ whole genome shotgun (WGS) entry which is preliminary data.</text>
</comment>
<feature type="non-terminal residue" evidence="1">
    <location>
        <position position="86"/>
    </location>
</feature>
<dbReference type="EMBL" id="JACXVP010000008">
    <property type="protein sequence ID" value="KAG5589937.1"/>
    <property type="molecule type" value="Genomic_DNA"/>
</dbReference>
<keyword evidence="2" id="KW-1185">Reference proteome</keyword>
<evidence type="ECO:0000313" key="2">
    <source>
        <dbReference type="Proteomes" id="UP000824120"/>
    </source>
</evidence>
<evidence type="ECO:0000313" key="1">
    <source>
        <dbReference type="EMBL" id="KAG5589937.1"/>
    </source>
</evidence>
<gene>
    <name evidence="1" type="ORF">H5410_040451</name>
</gene>
<accession>A0A9J5XNY2</accession>
<reference evidence="1 2" key="1">
    <citation type="submission" date="2020-09" db="EMBL/GenBank/DDBJ databases">
        <title>De no assembly of potato wild relative species, Solanum commersonii.</title>
        <authorList>
            <person name="Cho K."/>
        </authorList>
    </citation>
    <scope>NUCLEOTIDE SEQUENCE [LARGE SCALE GENOMIC DNA]</scope>
    <source>
        <strain evidence="1">LZ3.2</strain>
        <tissue evidence="1">Leaf</tissue>
    </source>
</reference>
<name>A0A9J5XNY2_SOLCO</name>
<organism evidence="1 2">
    <name type="scientific">Solanum commersonii</name>
    <name type="common">Commerson's wild potato</name>
    <name type="synonym">Commerson's nightshade</name>
    <dbReference type="NCBI Taxonomy" id="4109"/>
    <lineage>
        <taxon>Eukaryota</taxon>
        <taxon>Viridiplantae</taxon>
        <taxon>Streptophyta</taxon>
        <taxon>Embryophyta</taxon>
        <taxon>Tracheophyta</taxon>
        <taxon>Spermatophyta</taxon>
        <taxon>Magnoliopsida</taxon>
        <taxon>eudicotyledons</taxon>
        <taxon>Gunneridae</taxon>
        <taxon>Pentapetalae</taxon>
        <taxon>asterids</taxon>
        <taxon>lamiids</taxon>
        <taxon>Solanales</taxon>
        <taxon>Solanaceae</taxon>
        <taxon>Solanoideae</taxon>
        <taxon>Solaneae</taxon>
        <taxon>Solanum</taxon>
    </lineage>
</organism>
<dbReference type="Proteomes" id="UP000824120">
    <property type="component" value="Chromosome 8"/>
</dbReference>
<dbReference type="OrthoDB" id="1325585at2759"/>